<comment type="caution">
    <text evidence="4">The sequence shown here is derived from an EMBL/GenBank/DDBJ whole genome shotgun (WGS) entry which is preliminary data.</text>
</comment>
<dbReference type="PANTHER" id="PTHR31973">
    <property type="entry name" value="POLYPROTEIN, PUTATIVE-RELATED"/>
    <property type="match status" value="1"/>
</dbReference>
<proteinExistence type="predicted"/>
<feature type="region of interest" description="Disordered" evidence="2">
    <location>
        <begin position="169"/>
        <end position="274"/>
    </location>
</feature>
<gene>
    <name evidence="4" type="ORF">V6N12_053874</name>
</gene>
<evidence type="ECO:0000313" key="5">
    <source>
        <dbReference type="Proteomes" id="UP001472677"/>
    </source>
</evidence>
<evidence type="ECO:0000256" key="2">
    <source>
        <dbReference type="SAM" id="MobiDB-lite"/>
    </source>
</evidence>
<feature type="coiled-coil region" evidence="1">
    <location>
        <begin position="283"/>
        <end position="310"/>
    </location>
</feature>
<dbReference type="InterPro" id="IPR058594">
    <property type="entry name" value="PB1-like_dom_pln"/>
</dbReference>
<feature type="compositionally biased region" description="Acidic residues" evidence="2">
    <location>
        <begin position="196"/>
        <end position="230"/>
    </location>
</feature>
<dbReference type="PANTHER" id="PTHR31973:SF197">
    <property type="entry name" value="SWIM-TYPE DOMAIN-CONTAINING PROTEIN"/>
    <property type="match status" value="1"/>
</dbReference>
<keyword evidence="5" id="KW-1185">Reference proteome</keyword>
<reference evidence="4 5" key="1">
    <citation type="journal article" date="2024" name="G3 (Bethesda)">
        <title>Genome assembly of Hibiscus sabdariffa L. provides insights into metabolisms of medicinal natural products.</title>
        <authorList>
            <person name="Kim T."/>
        </authorList>
    </citation>
    <scope>NUCLEOTIDE SEQUENCE [LARGE SCALE GENOMIC DNA]</scope>
    <source>
        <strain evidence="4">TK-2024</strain>
        <tissue evidence="4">Old leaves</tissue>
    </source>
</reference>
<sequence>MGESIYVLQYFHGGKFRTSPKFEYVNGLIEKFQVDLDKLSIWDIPGNVELLGYGQHKFVYYRDPDLDFNCDGSVLIHNDETVRQVIQLLVTKGIVDIYVDHRVEEDGSPKVNDDTKVNVEGVVIEALETDIKGLEVVGVEGYYDLGPEIEALEAVGEELRTTLEEFVLEPVTDGGPNEVADGEDHASDVGPRGAVDDDDGPMGDADDGPMGDVDGLMEDTDWFDLDDGPMEDTGGVKEATDGDDGGPSVVAGADGGPNVDSDSDSTTEDENDEESFLYNIEITSDVDEELDNIRRNMKNSKKRRKTVVDEGNEDTDDAMVGMMLRTKLNRKKMMGSLRKTVGPGYDPNCSIPTWELGMRFEDNLQFKEAVRKYSMANGVKLNFVKNEPNRTRVPWLIFASHDSRYDCYVLKTYNPIHKCYMSNKNTLISCKMIEKKFKDMILSNPKIKVSTLQEMRQSELGAYATYNMCQRVRKNVLKEKNGSYLEEFASM</sequence>
<keyword evidence="1" id="KW-0175">Coiled coil</keyword>
<dbReference type="Proteomes" id="UP001472677">
    <property type="component" value="Unassembled WGS sequence"/>
</dbReference>
<accession>A0ABR2D8U9</accession>
<evidence type="ECO:0000259" key="3">
    <source>
        <dbReference type="Pfam" id="PF26130"/>
    </source>
</evidence>
<dbReference type="EMBL" id="JBBPBM010000034">
    <property type="protein sequence ID" value="KAK8532431.1"/>
    <property type="molecule type" value="Genomic_DNA"/>
</dbReference>
<feature type="compositionally biased region" description="Acidic residues" evidence="2">
    <location>
        <begin position="261"/>
        <end position="274"/>
    </location>
</feature>
<dbReference type="Pfam" id="PF26130">
    <property type="entry name" value="PB1-like"/>
    <property type="match status" value="1"/>
</dbReference>
<evidence type="ECO:0000256" key="1">
    <source>
        <dbReference type="SAM" id="Coils"/>
    </source>
</evidence>
<name>A0ABR2D8U9_9ROSI</name>
<feature type="domain" description="PB1-like" evidence="3">
    <location>
        <begin position="4"/>
        <end position="101"/>
    </location>
</feature>
<protein>
    <recommendedName>
        <fullName evidence="3">PB1-like domain-containing protein</fullName>
    </recommendedName>
</protein>
<organism evidence="4 5">
    <name type="scientific">Hibiscus sabdariffa</name>
    <name type="common">roselle</name>
    <dbReference type="NCBI Taxonomy" id="183260"/>
    <lineage>
        <taxon>Eukaryota</taxon>
        <taxon>Viridiplantae</taxon>
        <taxon>Streptophyta</taxon>
        <taxon>Embryophyta</taxon>
        <taxon>Tracheophyta</taxon>
        <taxon>Spermatophyta</taxon>
        <taxon>Magnoliopsida</taxon>
        <taxon>eudicotyledons</taxon>
        <taxon>Gunneridae</taxon>
        <taxon>Pentapetalae</taxon>
        <taxon>rosids</taxon>
        <taxon>malvids</taxon>
        <taxon>Malvales</taxon>
        <taxon>Malvaceae</taxon>
        <taxon>Malvoideae</taxon>
        <taxon>Hibiscus</taxon>
    </lineage>
</organism>
<evidence type="ECO:0000313" key="4">
    <source>
        <dbReference type="EMBL" id="KAK8532431.1"/>
    </source>
</evidence>